<dbReference type="RefSeq" id="WP_096526590.1">
    <property type="nucleotide sequence ID" value="NZ_AP014836.1"/>
</dbReference>
<feature type="transmembrane region" description="Helical" evidence="2">
    <location>
        <begin position="263"/>
        <end position="281"/>
    </location>
</feature>
<dbReference type="InterPro" id="IPR020845">
    <property type="entry name" value="AMP-binding_CS"/>
</dbReference>
<dbReference type="GO" id="GO:0031956">
    <property type="term" value="F:medium-chain fatty acid-CoA ligase activity"/>
    <property type="evidence" value="ECO:0007669"/>
    <property type="project" value="TreeGrafter"/>
</dbReference>
<dbReference type="Gene3D" id="3.30.300.30">
    <property type="match status" value="1"/>
</dbReference>
<dbReference type="Pfam" id="PF00501">
    <property type="entry name" value="AMP-binding"/>
    <property type="match status" value="1"/>
</dbReference>
<dbReference type="SMART" id="SM00563">
    <property type="entry name" value="PlsC"/>
    <property type="match status" value="1"/>
</dbReference>
<dbReference type="AlphaFoldDB" id="A0A1Q2SLL6"/>
<dbReference type="SUPFAM" id="SSF69593">
    <property type="entry name" value="Glycerol-3-phosphate (1)-acyltransferase"/>
    <property type="match status" value="1"/>
</dbReference>
<keyword evidence="4" id="KW-0436">Ligase</keyword>
<dbReference type="CDD" id="cd07989">
    <property type="entry name" value="LPLAT_AGPAT-like"/>
    <property type="match status" value="1"/>
</dbReference>
<reference evidence="4 5" key="1">
    <citation type="journal article" date="2017" name="ISME J.">
        <title>An acid-tolerant ammonia-oxidizing ?-proteobacterium from soil.</title>
        <authorList>
            <person name="Hayatsu M."/>
            <person name="Tago K."/>
            <person name="Uchiyama I."/>
            <person name="Toyoda A."/>
            <person name="Wang Y."/>
            <person name="Shimomura Y."/>
            <person name="Okubo T."/>
            <person name="Kurisu F."/>
            <person name="Hirono Y."/>
            <person name="Nonaka K."/>
            <person name="Akiyama H."/>
            <person name="Itoh T."/>
            <person name="Takami H."/>
        </authorList>
    </citation>
    <scope>NUCLEOTIDE SEQUENCE [LARGE SCALE GENOMIC DNA]</scope>
    <source>
        <strain evidence="4 5">TAO100</strain>
    </source>
</reference>
<dbReference type="Proteomes" id="UP000243679">
    <property type="component" value="Chromosome"/>
</dbReference>
<keyword evidence="5" id="KW-1185">Reference proteome</keyword>
<keyword evidence="2" id="KW-1133">Transmembrane helix</keyword>
<comment type="similarity">
    <text evidence="1">Belongs to the ATP-dependent AMP-binding enzyme family.</text>
</comment>
<dbReference type="PANTHER" id="PTHR43201:SF8">
    <property type="entry name" value="ACYL-COA SYNTHETASE FAMILY MEMBER 3"/>
    <property type="match status" value="1"/>
</dbReference>
<feature type="domain" description="Phospholipid/glycerol acyltransferase" evidence="3">
    <location>
        <begin position="40"/>
        <end position="146"/>
    </location>
</feature>
<dbReference type="InterPro" id="IPR002123">
    <property type="entry name" value="Plipid/glycerol_acylTrfase"/>
</dbReference>
<evidence type="ECO:0000256" key="2">
    <source>
        <dbReference type="SAM" id="Phobius"/>
    </source>
</evidence>
<dbReference type="PROSITE" id="PS00455">
    <property type="entry name" value="AMP_BINDING"/>
    <property type="match status" value="1"/>
</dbReference>
<protein>
    <submittedName>
        <fullName evidence="4">AMP-dependent synthetase and ligase</fullName>
    </submittedName>
</protein>
<keyword evidence="2" id="KW-0472">Membrane</keyword>
<dbReference type="SUPFAM" id="SSF56801">
    <property type="entry name" value="Acetyl-CoA synthetase-like"/>
    <property type="match status" value="1"/>
</dbReference>
<sequence length="731" mass="83212">MNKMDKYAKIIAALLRFLFKICYRIQIKDFEYYQQAGERILIIANHISSLDPLLLAEFLPRDTVYIIPPQTAKNPWLQHLHIFPLDPTAPDAAETLLEYLNQYHRVVIFPEGRIRTTRIMMKIYPRIGWAAYKSGAMVLPVRIEGAEDTLFFSVQKKHRRWFPIITMTLLPPRQFILPTSLSSRELHEQTESLLLEAMTEISFTNDRYRRPLFQSLLDARSIYGRRFQIMEDVDRQPITYDQLIQRAFLLGALIAKDTQPREFIGVLLPTALSTTVLFFALHSHNRVPAMLNFTMGTAGLFAAIETSSIRIVYTSQRFIKAAELQAVAEALVDKVQLIYLEDLRQRIKPLQLLRAMVQSYFARVTYQRLAPKVTADDPAVVLFTSGSEGTPKGVVLSHANLLANIQQVTSRIEFTQEDLLFNALPLFHAFGLTMGMILPLLSGIRLFLYPSPLHYRVIPELIYRTNATILFGTNTFLTGYAQQAHCYDFYRMRYVIAGAEKLQESTRSIWAEKFGIRIFEGYGVTETGPVLAYNTPLENRPGTVGRLLPQIAYYIEPVPGIKSGGRLIVRGPNIMLGYLLAQTQRQLQPPRTSRGEGWYDTGDIVDIDKDGYLIIYGRAKRFAKIAGEMISLAVIEELASKTWPNASHAVIILPDPKRGEEPVLLTEQTDAERRPLLAQAKTEGLSEIHVPRRILIVEKIPLLASGKIDYTSAQQWVKQKLLSPDKDKDND</sequence>
<dbReference type="EMBL" id="AP014836">
    <property type="protein sequence ID" value="BAW79999.1"/>
    <property type="molecule type" value="Genomic_DNA"/>
</dbReference>
<evidence type="ECO:0000256" key="1">
    <source>
        <dbReference type="ARBA" id="ARBA00006432"/>
    </source>
</evidence>
<gene>
    <name evidence="4" type="ORF">TAO_0629</name>
</gene>
<dbReference type="InterPro" id="IPR000873">
    <property type="entry name" value="AMP-dep_synth/lig_dom"/>
</dbReference>
<organism evidence="4 5">
    <name type="scientific">Candidatus Nitrosoglobus terrae</name>
    <dbReference type="NCBI Taxonomy" id="1630141"/>
    <lineage>
        <taxon>Bacteria</taxon>
        <taxon>Pseudomonadati</taxon>
        <taxon>Pseudomonadota</taxon>
        <taxon>Gammaproteobacteria</taxon>
        <taxon>Chromatiales</taxon>
        <taxon>Chromatiaceae</taxon>
        <taxon>Candidatus Nitrosoglobus</taxon>
    </lineage>
</organism>
<accession>A0A1Q2SLL6</accession>
<dbReference type="InterPro" id="IPR042099">
    <property type="entry name" value="ANL_N_sf"/>
</dbReference>
<dbReference type="Pfam" id="PF01553">
    <property type="entry name" value="Acyltransferase"/>
    <property type="match status" value="1"/>
</dbReference>
<dbReference type="PANTHER" id="PTHR43201">
    <property type="entry name" value="ACYL-COA SYNTHETASE"/>
    <property type="match status" value="1"/>
</dbReference>
<feature type="transmembrane region" description="Helical" evidence="2">
    <location>
        <begin position="293"/>
        <end position="313"/>
    </location>
</feature>
<feature type="transmembrane region" description="Helical" evidence="2">
    <location>
        <begin position="426"/>
        <end position="448"/>
    </location>
</feature>
<keyword evidence="2" id="KW-0812">Transmembrane</keyword>
<dbReference type="KEGG" id="ntt:TAO_0629"/>
<dbReference type="OrthoDB" id="9803968at2"/>
<name>A0A1Q2SLL6_9GAMM</name>
<evidence type="ECO:0000259" key="3">
    <source>
        <dbReference type="SMART" id="SM00563"/>
    </source>
</evidence>
<dbReference type="Gene3D" id="3.40.50.12780">
    <property type="entry name" value="N-terminal domain of ligase-like"/>
    <property type="match status" value="1"/>
</dbReference>
<dbReference type="InterPro" id="IPR045851">
    <property type="entry name" value="AMP-bd_C_sf"/>
</dbReference>
<dbReference type="GO" id="GO:0006631">
    <property type="term" value="P:fatty acid metabolic process"/>
    <property type="evidence" value="ECO:0007669"/>
    <property type="project" value="TreeGrafter"/>
</dbReference>
<evidence type="ECO:0000313" key="4">
    <source>
        <dbReference type="EMBL" id="BAW79999.1"/>
    </source>
</evidence>
<proteinExistence type="inferred from homology"/>
<dbReference type="GO" id="GO:0016746">
    <property type="term" value="F:acyltransferase activity"/>
    <property type="evidence" value="ECO:0007669"/>
    <property type="project" value="InterPro"/>
</dbReference>
<evidence type="ECO:0000313" key="5">
    <source>
        <dbReference type="Proteomes" id="UP000243679"/>
    </source>
</evidence>